<feature type="coiled-coil region" evidence="13">
    <location>
        <begin position="78"/>
        <end position="137"/>
    </location>
</feature>
<dbReference type="SUPFAM" id="SSF55785">
    <property type="entry name" value="PYP-like sensor domain (PAS domain)"/>
    <property type="match status" value="1"/>
</dbReference>
<evidence type="ECO:0000256" key="13">
    <source>
        <dbReference type="SAM" id="Coils"/>
    </source>
</evidence>
<keyword evidence="11" id="KW-0131">Cell cycle</keyword>
<dbReference type="InterPro" id="IPR035965">
    <property type="entry name" value="PAS-like_dom_sf"/>
</dbReference>
<evidence type="ECO:0000256" key="5">
    <source>
        <dbReference type="ARBA" id="ARBA00022679"/>
    </source>
</evidence>
<dbReference type="SMART" id="SM00387">
    <property type="entry name" value="HATPase_c"/>
    <property type="match status" value="1"/>
</dbReference>
<keyword evidence="8 18" id="KW-0067">ATP-binding</keyword>
<dbReference type="FunFam" id="1.10.287.130:FF:000038">
    <property type="entry name" value="Sensory transduction histidine kinase"/>
    <property type="match status" value="1"/>
</dbReference>
<dbReference type="Gene3D" id="3.40.50.2300">
    <property type="match status" value="1"/>
</dbReference>
<feature type="coiled-coil region" evidence="13">
    <location>
        <begin position="229"/>
        <end position="288"/>
    </location>
</feature>
<dbReference type="CDD" id="cd00130">
    <property type="entry name" value="PAS"/>
    <property type="match status" value="1"/>
</dbReference>
<protein>
    <recommendedName>
        <fullName evidence="3">histidine kinase</fullName>
        <ecNumber evidence="3">2.7.13.3</ecNumber>
    </recommendedName>
</protein>
<keyword evidence="6" id="KW-0547">Nucleotide-binding</keyword>
<dbReference type="CDD" id="cd00082">
    <property type="entry name" value="HisKA"/>
    <property type="match status" value="1"/>
</dbReference>
<dbReference type="InterPro" id="IPR036097">
    <property type="entry name" value="HisK_dim/P_sf"/>
</dbReference>
<dbReference type="InterPro" id="IPR011006">
    <property type="entry name" value="CheY-like_superfamily"/>
</dbReference>
<dbReference type="PROSITE" id="PS50112">
    <property type="entry name" value="PAS"/>
    <property type="match status" value="1"/>
</dbReference>
<dbReference type="CDD" id="cd16922">
    <property type="entry name" value="HATPase_EvgS-ArcB-TorS-like"/>
    <property type="match status" value="1"/>
</dbReference>
<comment type="catalytic activity">
    <reaction evidence="1">
        <text>ATP + protein L-histidine = ADP + protein N-phospho-L-histidine.</text>
        <dbReference type="EC" id="2.7.13.3"/>
    </reaction>
</comment>
<feature type="domain" description="Response regulatory" evidence="15">
    <location>
        <begin position="551"/>
        <end position="667"/>
    </location>
</feature>
<proteinExistence type="predicted"/>
<dbReference type="InterPro" id="IPR000014">
    <property type="entry name" value="PAS"/>
</dbReference>
<evidence type="ECO:0000256" key="2">
    <source>
        <dbReference type="ARBA" id="ARBA00004370"/>
    </source>
</evidence>
<dbReference type="Pfam" id="PF00072">
    <property type="entry name" value="Response_reg"/>
    <property type="match status" value="1"/>
</dbReference>
<dbReference type="GO" id="GO:0016020">
    <property type="term" value="C:membrane"/>
    <property type="evidence" value="ECO:0007669"/>
    <property type="project" value="UniProtKB-SubCell"/>
</dbReference>
<evidence type="ECO:0000256" key="6">
    <source>
        <dbReference type="ARBA" id="ARBA00022741"/>
    </source>
</evidence>
<evidence type="ECO:0000256" key="9">
    <source>
        <dbReference type="ARBA" id="ARBA00023012"/>
    </source>
</evidence>
<evidence type="ECO:0000256" key="3">
    <source>
        <dbReference type="ARBA" id="ARBA00012438"/>
    </source>
</evidence>
<dbReference type="InterPro" id="IPR001789">
    <property type="entry name" value="Sig_transdc_resp-reg_receiver"/>
</dbReference>
<feature type="modified residue" description="4-aspartylphosphate" evidence="12">
    <location>
        <position position="600"/>
    </location>
</feature>
<name>A0A081BQU8_9BACT</name>
<dbReference type="FunFam" id="3.30.565.10:FF:000010">
    <property type="entry name" value="Sensor histidine kinase RcsC"/>
    <property type="match status" value="1"/>
</dbReference>
<reference evidence="18" key="1">
    <citation type="journal article" date="2015" name="PeerJ">
        <title>First genomic representation of candidate bacterial phylum KSB3 points to enhanced environmental sensing as a trigger of wastewater bulking.</title>
        <authorList>
            <person name="Sekiguchi Y."/>
            <person name="Ohashi A."/>
            <person name="Parks D.H."/>
            <person name="Yamauchi T."/>
            <person name="Tyson G.W."/>
            <person name="Hugenholtz P."/>
        </authorList>
    </citation>
    <scope>NUCLEOTIDE SEQUENCE [LARGE SCALE GENOMIC DNA]</scope>
</reference>
<dbReference type="InterPro" id="IPR005467">
    <property type="entry name" value="His_kinase_dom"/>
</dbReference>
<dbReference type="PROSITE" id="PS50110">
    <property type="entry name" value="RESPONSE_REGULATORY"/>
    <property type="match status" value="1"/>
</dbReference>
<dbReference type="PANTHER" id="PTHR45339">
    <property type="entry name" value="HYBRID SIGNAL TRANSDUCTION HISTIDINE KINASE J"/>
    <property type="match status" value="1"/>
</dbReference>
<dbReference type="InterPro" id="IPR000700">
    <property type="entry name" value="PAS-assoc_C"/>
</dbReference>
<evidence type="ECO:0000259" key="15">
    <source>
        <dbReference type="PROSITE" id="PS50110"/>
    </source>
</evidence>
<evidence type="ECO:0000313" key="19">
    <source>
        <dbReference type="Proteomes" id="UP000030700"/>
    </source>
</evidence>
<dbReference type="InterPro" id="IPR004358">
    <property type="entry name" value="Sig_transdc_His_kin-like_C"/>
</dbReference>
<dbReference type="InterPro" id="IPR003594">
    <property type="entry name" value="HATPase_dom"/>
</dbReference>
<evidence type="ECO:0000259" key="16">
    <source>
        <dbReference type="PROSITE" id="PS50112"/>
    </source>
</evidence>
<dbReference type="STRING" id="1499966.U14_05053"/>
<dbReference type="SUPFAM" id="SSF52172">
    <property type="entry name" value="CheY-like"/>
    <property type="match status" value="1"/>
</dbReference>
<evidence type="ECO:0000259" key="14">
    <source>
        <dbReference type="PROSITE" id="PS50109"/>
    </source>
</evidence>
<dbReference type="InterPro" id="IPR036890">
    <property type="entry name" value="HATPase_C_sf"/>
</dbReference>
<evidence type="ECO:0000256" key="12">
    <source>
        <dbReference type="PROSITE-ProRule" id="PRU00169"/>
    </source>
</evidence>
<dbReference type="Gene3D" id="1.10.287.130">
    <property type="match status" value="1"/>
</dbReference>
<dbReference type="PROSITE" id="PS50109">
    <property type="entry name" value="HIS_KIN"/>
    <property type="match status" value="1"/>
</dbReference>
<dbReference type="Pfam" id="PF13426">
    <property type="entry name" value="PAS_9"/>
    <property type="match status" value="1"/>
</dbReference>
<keyword evidence="9" id="KW-0902">Two-component regulatory system</keyword>
<dbReference type="AlphaFoldDB" id="A0A081BQU8"/>
<dbReference type="PROSITE" id="PS50113">
    <property type="entry name" value="PAC"/>
    <property type="match status" value="1"/>
</dbReference>
<keyword evidence="19" id="KW-1185">Reference proteome</keyword>
<evidence type="ECO:0000256" key="8">
    <source>
        <dbReference type="ARBA" id="ARBA00022840"/>
    </source>
</evidence>
<dbReference type="GO" id="GO:0000155">
    <property type="term" value="F:phosphorelay sensor kinase activity"/>
    <property type="evidence" value="ECO:0007669"/>
    <property type="project" value="InterPro"/>
</dbReference>
<dbReference type="Gene3D" id="3.30.565.10">
    <property type="entry name" value="Histidine kinase-like ATPase, C-terminal domain"/>
    <property type="match status" value="1"/>
</dbReference>
<dbReference type="EC" id="2.7.13.3" evidence="3"/>
<evidence type="ECO:0000256" key="11">
    <source>
        <dbReference type="ARBA" id="ARBA00023306"/>
    </source>
</evidence>
<sequence length="760" mass="86503">MLLACVVCGYALAVEPSANAALPWWKSDGFRIALALAALAAVFARSRIRLRNVERHNRWLASEVDERTKALTETNARLHQEIAERKGIEQKLRRHSERLEETVKERMAELSLKNEQLRQLEQAVENMQLGLTIANLEGKIIYVNQTEAELHGYMKEELLGQDVNLLAPPELRKPLTVRQIREWKGLIRESSNMRKDGSIFPVWLMSEVVRNVEGEPCAIVTSCEDITERKAIEEERRKYRDHLEELVNERTVELTTANAQLQQEIAERRRAELEIQRAKELAESANRAKSDFLANMSHELRTPLNGILGYTQILKNDVSLPERPRHAIDVIHRSAEHLLMMIGDILDLSKIEARHMMLEFADFRLLEMLATLVEMARVRADQQNIAFYYEPDPALPQIVHGDEKRLRQILLNLLGNATKFTKKGSIIFKVLRLSLNDSEESGVKYHKQRVRFLVEDTGIGISANHIHEIFSAFHQIRNTGCYSEGTGLGLAISQRLVRLMGGELCVESVEGEGSRFWFDLELAALMQEERTPGSFPVAPPRVIGYQGKRRTILIVDDHETNRMILRDLLQPLGFQAHDAANGSEALAVAAECNPDIILMDIIMPVMNGLDATRQFRQMPGMEQCVIIAISASISSEKQQECLRAGCQAFLSKPFRINALFEVLSQHAGIEWVYGDARIVETNERAPICVDENALIPPPPEELERLNQLAKAGMITRLRKELDRLLEEYPDSADFLGRIRNLLKEFQIDEMQRFIQAFIDG</sequence>
<evidence type="ECO:0000313" key="18">
    <source>
        <dbReference type="EMBL" id="GAK53779.1"/>
    </source>
</evidence>
<dbReference type="SUPFAM" id="SSF55874">
    <property type="entry name" value="ATPase domain of HSP90 chaperone/DNA topoisomerase II/histidine kinase"/>
    <property type="match status" value="1"/>
</dbReference>
<evidence type="ECO:0000259" key="17">
    <source>
        <dbReference type="PROSITE" id="PS50113"/>
    </source>
</evidence>
<dbReference type="InterPro" id="IPR003661">
    <property type="entry name" value="HisK_dim/P_dom"/>
</dbReference>
<dbReference type="Proteomes" id="UP000030700">
    <property type="component" value="Unassembled WGS sequence"/>
</dbReference>
<evidence type="ECO:0000256" key="1">
    <source>
        <dbReference type="ARBA" id="ARBA00000085"/>
    </source>
</evidence>
<feature type="domain" description="PAC" evidence="17">
    <location>
        <begin position="186"/>
        <end position="238"/>
    </location>
</feature>
<dbReference type="SUPFAM" id="SSF47384">
    <property type="entry name" value="Homodimeric domain of signal transducing histidine kinase"/>
    <property type="match status" value="1"/>
</dbReference>
<dbReference type="Pfam" id="PF02518">
    <property type="entry name" value="HATPase_c"/>
    <property type="match status" value="1"/>
</dbReference>
<keyword evidence="5" id="KW-0808">Transferase</keyword>
<accession>A0A081BQU8</accession>
<evidence type="ECO:0000256" key="4">
    <source>
        <dbReference type="ARBA" id="ARBA00022553"/>
    </source>
</evidence>
<dbReference type="PRINTS" id="PR00344">
    <property type="entry name" value="BCTRLSENSOR"/>
</dbReference>
<dbReference type="Gene3D" id="3.30.450.20">
    <property type="entry name" value="PAS domain"/>
    <property type="match status" value="1"/>
</dbReference>
<gene>
    <name evidence="18" type="ORF">U14_05053</name>
</gene>
<feature type="domain" description="PAS" evidence="16">
    <location>
        <begin position="116"/>
        <end position="168"/>
    </location>
</feature>
<dbReference type="GO" id="GO:0005524">
    <property type="term" value="F:ATP binding"/>
    <property type="evidence" value="ECO:0007669"/>
    <property type="project" value="UniProtKB-KW"/>
</dbReference>
<comment type="subcellular location">
    <subcellularLocation>
        <location evidence="2">Membrane</location>
    </subcellularLocation>
</comment>
<dbReference type="CDD" id="cd17546">
    <property type="entry name" value="REC_hyHK_CKI1_RcsC-like"/>
    <property type="match status" value="1"/>
</dbReference>
<dbReference type="HOGENOM" id="CLU_000445_114_15_0"/>
<keyword evidence="4 12" id="KW-0597">Phosphoprotein</keyword>
<dbReference type="SMART" id="SM00388">
    <property type="entry name" value="HisKA"/>
    <property type="match status" value="1"/>
</dbReference>
<organism evidence="18">
    <name type="scientific">Candidatus Moduliflexus flocculans</name>
    <dbReference type="NCBI Taxonomy" id="1499966"/>
    <lineage>
        <taxon>Bacteria</taxon>
        <taxon>Candidatus Moduliflexota</taxon>
        <taxon>Candidatus Moduliflexia</taxon>
        <taxon>Candidatus Moduliflexales</taxon>
        <taxon>Candidatus Moduliflexaceae</taxon>
    </lineage>
</organism>
<keyword evidence="7" id="KW-0418">Kinase</keyword>
<keyword evidence="10" id="KW-0472">Membrane</keyword>
<dbReference type="NCBIfam" id="TIGR00229">
    <property type="entry name" value="sensory_box"/>
    <property type="match status" value="1"/>
</dbReference>
<dbReference type="EMBL" id="DF820460">
    <property type="protein sequence ID" value="GAK53779.1"/>
    <property type="molecule type" value="Genomic_DNA"/>
</dbReference>
<feature type="domain" description="Histidine kinase" evidence="14">
    <location>
        <begin position="295"/>
        <end position="524"/>
    </location>
</feature>
<dbReference type="SMART" id="SM00091">
    <property type="entry name" value="PAS"/>
    <property type="match status" value="1"/>
</dbReference>
<dbReference type="PANTHER" id="PTHR45339:SF5">
    <property type="entry name" value="HISTIDINE KINASE"/>
    <property type="match status" value="1"/>
</dbReference>
<evidence type="ECO:0000256" key="7">
    <source>
        <dbReference type="ARBA" id="ARBA00022777"/>
    </source>
</evidence>
<dbReference type="SMART" id="SM00448">
    <property type="entry name" value="REC"/>
    <property type="match status" value="1"/>
</dbReference>
<keyword evidence="13" id="KW-0175">Coiled coil</keyword>
<dbReference type="Pfam" id="PF00512">
    <property type="entry name" value="HisKA"/>
    <property type="match status" value="1"/>
</dbReference>
<evidence type="ECO:0000256" key="10">
    <source>
        <dbReference type="ARBA" id="ARBA00023136"/>
    </source>
</evidence>